<organism evidence="1">
    <name type="scientific">Trichophyton rubrum CBS 288.86</name>
    <dbReference type="NCBI Taxonomy" id="1215330"/>
    <lineage>
        <taxon>Eukaryota</taxon>
        <taxon>Fungi</taxon>
        <taxon>Dikarya</taxon>
        <taxon>Ascomycota</taxon>
        <taxon>Pezizomycotina</taxon>
        <taxon>Eurotiomycetes</taxon>
        <taxon>Eurotiomycetidae</taxon>
        <taxon>Onygenales</taxon>
        <taxon>Arthrodermataceae</taxon>
        <taxon>Trichophyton</taxon>
    </lineage>
</organism>
<dbReference type="AlphaFoldDB" id="A0A022WF54"/>
<name>A0A022WF54_TRIRU</name>
<protein>
    <submittedName>
        <fullName evidence="1">Uncharacterized protein</fullName>
    </submittedName>
</protein>
<sequence>MNERTKVEEKEEKTSSWGRLETCWLVFVDVPSLCQPSSFAGIPATPNHPNYAIRLHPGPAPGQGALLVSRFSLQGVSLEDDRCSRGLNCVRRAAKTLVAVRGCGGRHGRSILSIAAAQPSSQRQ</sequence>
<gene>
    <name evidence="1" type="ORF">H103_00928</name>
</gene>
<dbReference type="EMBL" id="KK207711">
    <property type="protein sequence ID" value="EZF56708.1"/>
    <property type="molecule type" value="Genomic_DNA"/>
</dbReference>
<reference evidence="1" key="1">
    <citation type="submission" date="2014-02" db="EMBL/GenBank/DDBJ databases">
        <title>The Genome Sequence of Trichophyton rubrum (morphotype fischeri) CBS 288.86.</title>
        <authorList>
            <consortium name="The Broad Institute Genomics Platform"/>
            <person name="Cuomo C.A."/>
            <person name="White T.C."/>
            <person name="Graser Y."/>
            <person name="Martinez-Rossi N."/>
            <person name="Heitman J."/>
            <person name="Young S.K."/>
            <person name="Zeng Q."/>
            <person name="Gargeya S."/>
            <person name="Abouelleil A."/>
            <person name="Alvarado L."/>
            <person name="Chapman S.B."/>
            <person name="Gainer-Dewar J."/>
            <person name="Goldberg J."/>
            <person name="Griggs A."/>
            <person name="Gujja S."/>
            <person name="Hansen M."/>
            <person name="Howarth C."/>
            <person name="Imamovic A."/>
            <person name="Larimer J."/>
            <person name="Martinez D."/>
            <person name="Murphy C."/>
            <person name="Pearson M.D."/>
            <person name="Persinoti G."/>
            <person name="Poon T."/>
            <person name="Priest M."/>
            <person name="Roberts A.D."/>
            <person name="Saif S."/>
            <person name="Shea T.D."/>
            <person name="Sykes S.N."/>
            <person name="Wortman J."/>
            <person name="Nusbaum C."/>
            <person name="Birren B."/>
        </authorList>
    </citation>
    <scope>NUCLEOTIDE SEQUENCE [LARGE SCALE GENOMIC DNA]</scope>
    <source>
        <strain evidence="1">CBS 288.86</strain>
    </source>
</reference>
<dbReference type="HOGENOM" id="CLU_2005534_0_0_1"/>
<evidence type="ECO:0000313" key="1">
    <source>
        <dbReference type="EMBL" id="EZF56708.1"/>
    </source>
</evidence>
<dbReference type="Proteomes" id="UP000023758">
    <property type="component" value="Unassembled WGS sequence"/>
</dbReference>
<accession>A0A022WF54</accession>
<proteinExistence type="predicted"/>